<organism evidence="9 10">
    <name type="scientific">Jejubacter calystegiae</name>
    <dbReference type="NCBI Taxonomy" id="2579935"/>
    <lineage>
        <taxon>Bacteria</taxon>
        <taxon>Pseudomonadati</taxon>
        <taxon>Pseudomonadota</taxon>
        <taxon>Gammaproteobacteria</taxon>
        <taxon>Enterobacterales</taxon>
        <taxon>Enterobacteriaceae</taxon>
        <taxon>Jejubacter</taxon>
    </lineage>
</organism>
<feature type="transmembrane region" description="Helical" evidence="8">
    <location>
        <begin position="114"/>
        <end position="133"/>
    </location>
</feature>
<evidence type="ECO:0000256" key="8">
    <source>
        <dbReference type="SAM" id="Phobius"/>
    </source>
</evidence>
<dbReference type="GO" id="GO:0022857">
    <property type="term" value="F:transmembrane transporter activity"/>
    <property type="evidence" value="ECO:0007669"/>
    <property type="project" value="InterPro"/>
</dbReference>
<feature type="transmembrane region" description="Helical" evidence="8">
    <location>
        <begin position="192"/>
        <end position="209"/>
    </location>
</feature>
<keyword evidence="3" id="KW-0813">Transport</keyword>
<dbReference type="GO" id="GO:0005886">
    <property type="term" value="C:plasma membrane"/>
    <property type="evidence" value="ECO:0007669"/>
    <property type="project" value="UniProtKB-SubCell"/>
</dbReference>
<name>A0A4P8YNQ1_9ENTR</name>
<dbReference type="GO" id="GO:0033214">
    <property type="term" value="P:siderophore-iron import into cell"/>
    <property type="evidence" value="ECO:0007669"/>
    <property type="project" value="TreeGrafter"/>
</dbReference>
<evidence type="ECO:0000256" key="5">
    <source>
        <dbReference type="ARBA" id="ARBA00022692"/>
    </source>
</evidence>
<accession>A0A4P8YNQ1</accession>
<evidence type="ECO:0000313" key="9">
    <source>
        <dbReference type="EMBL" id="QCT21863.1"/>
    </source>
</evidence>
<comment type="subcellular location">
    <subcellularLocation>
        <location evidence="1">Cell membrane</location>
        <topology evidence="1">Multi-pass membrane protein</topology>
    </subcellularLocation>
</comment>
<evidence type="ECO:0000256" key="2">
    <source>
        <dbReference type="ARBA" id="ARBA00007935"/>
    </source>
</evidence>
<keyword evidence="10" id="KW-1185">Reference proteome</keyword>
<dbReference type="PANTHER" id="PTHR30472:SF70">
    <property type="entry name" value="MOLYBDATE IMPORT SYSTEM PERMEASE PROTEIN MOLB"/>
    <property type="match status" value="1"/>
</dbReference>
<dbReference type="KEGG" id="izh:FEM41_20485"/>
<evidence type="ECO:0000256" key="4">
    <source>
        <dbReference type="ARBA" id="ARBA00022475"/>
    </source>
</evidence>
<dbReference type="SUPFAM" id="SSF81345">
    <property type="entry name" value="ABC transporter involved in vitamin B12 uptake, BtuC"/>
    <property type="match status" value="1"/>
</dbReference>
<feature type="transmembrane region" description="Helical" evidence="8">
    <location>
        <begin position="145"/>
        <end position="167"/>
    </location>
</feature>
<keyword evidence="7 8" id="KW-0472">Membrane</keyword>
<dbReference type="OrthoDB" id="9055647at2"/>
<dbReference type="InterPro" id="IPR037294">
    <property type="entry name" value="ABC_BtuC-like"/>
</dbReference>
<dbReference type="Pfam" id="PF01032">
    <property type="entry name" value="FecCD"/>
    <property type="match status" value="1"/>
</dbReference>
<dbReference type="FunFam" id="1.10.3470.10:FF:000001">
    <property type="entry name" value="Vitamin B12 ABC transporter permease BtuC"/>
    <property type="match status" value="1"/>
</dbReference>
<dbReference type="InterPro" id="IPR000522">
    <property type="entry name" value="ABC_transptr_permease_BtuC"/>
</dbReference>
<dbReference type="Gene3D" id="1.10.3470.10">
    <property type="entry name" value="ABC transporter involved in vitamin B12 uptake, BtuC"/>
    <property type="match status" value="1"/>
</dbReference>
<dbReference type="PANTHER" id="PTHR30472">
    <property type="entry name" value="FERRIC ENTEROBACTIN TRANSPORT SYSTEM PERMEASE PROTEIN"/>
    <property type="match status" value="1"/>
</dbReference>
<keyword evidence="4" id="KW-1003">Cell membrane</keyword>
<proteinExistence type="inferred from homology"/>
<sequence length="332" mass="35098">MKQGALILILAACALLSLGIGRYPVSPEHCLLILLEPLTGYHPAISVPERQVIMVVRVPRILLAMGAGAALALCGAALQGVFRNPLVDPHIIGVSSGAAFGGTLAILLSLPVAGLLLSSFLFGMLALLLIFILTSTIARRNVLSLVLAGVILSGFFSACISLLQYLADTEEKLPDIIFWLMGSFATADSQKLWTLLVPLLLAGSTLLALRWRINLLSLGEEDAASLGINVEATRWWVLTLCALIVAAQVAVSGSIGWVGLVIPHIARLLVGPDHRRLLPASATLGALYMIGIDTLARTLSASEIPLGILTALIGAPLFAILLRRAQLRGWHG</sequence>
<protein>
    <submittedName>
        <fullName evidence="9">Iron ABC transporter permease</fullName>
    </submittedName>
</protein>
<feature type="transmembrane region" description="Helical" evidence="8">
    <location>
        <begin position="235"/>
        <end position="262"/>
    </location>
</feature>
<evidence type="ECO:0000256" key="7">
    <source>
        <dbReference type="ARBA" id="ARBA00023136"/>
    </source>
</evidence>
<feature type="transmembrane region" description="Helical" evidence="8">
    <location>
        <begin position="61"/>
        <end position="78"/>
    </location>
</feature>
<evidence type="ECO:0000256" key="1">
    <source>
        <dbReference type="ARBA" id="ARBA00004651"/>
    </source>
</evidence>
<dbReference type="EMBL" id="CP040428">
    <property type="protein sequence ID" value="QCT21863.1"/>
    <property type="molecule type" value="Genomic_DNA"/>
</dbReference>
<keyword evidence="6 8" id="KW-1133">Transmembrane helix</keyword>
<feature type="transmembrane region" description="Helical" evidence="8">
    <location>
        <begin position="304"/>
        <end position="322"/>
    </location>
</feature>
<evidence type="ECO:0000256" key="3">
    <source>
        <dbReference type="ARBA" id="ARBA00022448"/>
    </source>
</evidence>
<dbReference type="AlphaFoldDB" id="A0A4P8YNQ1"/>
<dbReference type="Proteomes" id="UP000302163">
    <property type="component" value="Chromosome"/>
</dbReference>
<evidence type="ECO:0000256" key="6">
    <source>
        <dbReference type="ARBA" id="ARBA00022989"/>
    </source>
</evidence>
<comment type="similarity">
    <text evidence="2">Belongs to the binding-protein-dependent transport system permease family. FecCD subfamily.</text>
</comment>
<dbReference type="RefSeq" id="WP_138098019.1">
    <property type="nucleotide sequence ID" value="NZ_CP040428.1"/>
</dbReference>
<evidence type="ECO:0000313" key="10">
    <source>
        <dbReference type="Proteomes" id="UP000302163"/>
    </source>
</evidence>
<gene>
    <name evidence="9" type="ORF">FEM41_20485</name>
</gene>
<dbReference type="CDD" id="cd06550">
    <property type="entry name" value="TM_ABC_iron-siderophores_like"/>
    <property type="match status" value="1"/>
</dbReference>
<reference evidence="9 10" key="1">
    <citation type="submission" date="2019-05" db="EMBL/GenBank/DDBJ databases">
        <title>Complete genome sequence of Izhakiella calystegiae KSNA2, an endophyte isolated from beach morning glory (Calystegia soldanella).</title>
        <authorList>
            <person name="Jiang L."/>
            <person name="Jeong J.C."/>
            <person name="Kim C.Y."/>
            <person name="Kim D.H."/>
            <person name="Kim S.W."/>
            <person name="Lee j."/>
        </authorList>
    </citation>
    <scope>NUCLEOTIDE SEQUENCE [LARGE SCALE GENOMIC DNA]</scope>
    <source>
        <strain evidence="9 10">KSNA2</strain>
    </source>
</reference>
<keyword evidence="5 8" id="KW-0812">Transmembrane</keyword>